<sequence>MRLGPPWIWMLLAAMLVAGQDELDKLEPPIEDEDKDDSDDAKEVLSPIPQGDIDHVDIDDTTVSAGIEHTCAIHSVSKVDFGGKVICWGDNTLGQGSPPDVEFIQVSSGRFHTCGVTLDETVECWGDPNHAQSPAGLFVQVSAGDFHTCGVLKDGTLSCWGANYEGQLDAPQGRFVQVSCGKGHSCALAADGSVKCWGANRLGQSSAPTNVKFLQVSVAPGDFSCGVTVNHSIKCWGENHRKQCDPPHDTEFALVSTSRLSTCGIKRKDKKVVCWGMKEGVTSVPGDVAFDELTLGWDHGCGILSGSGRVLCWGHNSNGRLEVPPKLYG</sequence>
<keyword evidence="9" id="KW-0325">Glycoprotein</keyword>
<dbReference type="SUPFAM" id="SSF50985">
    <property type="entry name" value="RCC1/BLIP-II"/>
    <property type="match status" value="1"/>
</dbReference>
<keyword evidence="4 14" id="KW-0732">Signal</keyword>
<evidence type="ECO:0000256" key="11">
    <source>
        <dbReference type="ARBA" id="ARBA00048679"/>
    </source>
</evidence>
<comment type="subcellular location">
    <subcellularLocation>
        <location evidence="1">Membrane</location>
        <topology evidence="1">Single-pass type I membrane protein</topology>
    </subcellularLocation>
</comment>
<reference evidence="15 16" key="1">
    <citation type="submission" date="2019-07" db="EMBL/GenBank/DDBJ databases">
        <title>Genomics analysis of Aphanomyces spp. identifies a new class of oomycete effector associated with host adaptation.</title>
        <authorList>
            <person name="Gaulin E."/>
        </authorList>
    </citation>
    <scope>NUCLEOTIDE SEQUENCE [LARGE SCALE GENOMIC DNA]</scope>
    <source>
        <strain evidence="15 16">ATCC 201684</strain>
    </source>
</reference>
<dbReference type="InterPro" id="IPR009091">
    <property type="entry name" value="RCC1/BLIP-II"/>
</dbReference>
<evidence type="ECO:0000256" key="7">
    <source>
        <dbReference type="ARBA" id="ARBA00023157"/>
    </source>
</evidence>
<feature type="compositionally biased region" description="Acidic residues" evidence="13">
    <location>
        <begin position="29"/>
        <end position="40"/>
    </location>
</feature>
<evidence type="ECO:0000256" key="13">
    <source>
        <dbReference type="SAM" id="MobiDB-lite"/>
    </source>
</evidence>
<accession>A0A6G0XV29</accession>
<evidence type="ECO:0000256" key="12">
    <source>
        <dbReference type="PROSITE-ProRule" id="PRU00235"/>
    </source>
</evidence>
<evidence type="ECO:0000256" key="1">
    <source>
        <dbReference type="ARBA" id="ARBA00004479"/>
    </source>
</evidence>
<dbReference type="Gene3D" id="2.130.10.30">
    <property type="entry name" value="Regulator of chromosome condensation 1/beta-lactamase-inhibitor protein II"/>
    <property type="match status" value="2"/>
</dbReference>
<dbReference type="Pfam" id="PF13540">
    <property type="entry name" value="RCC1_2"/>
    <property type="match status" value="4"/>
</dbReference>
<gene>
    <name evidence="15" type="ORF">Ae201684_000830</name>
</gene>
<keyword evidence="16" id="KW-1185">Reference proteome</keyword>
<evidence type="ECO:0000313" key="16">
    <source>
        <dbReference type="Proteomes" id="UP000481153"/>
    </source>
</evidence>
<evidence type="ECO:0000256" key="8">
    <source>
        <dbReference type="ARBA" id="ARBA00023170"/>
    </source>
</evidence>
<feature type="chain" id="PRO_5026288319" description="non-specific serine/threonine protein kinase" evidence="14">
    <location>
        <begin position="20"/>
        <end position="329"/>
    </location>
</feature>
<name>A0A6G0XV29_9STRA</name>
<comment type="caution">
    <text evidence="15">The sequence shown here is derived from an EMBL/GenBank/DDBJ whole genome shotgun (WGS) entry which is preliminary data.</text>
</comment>
<keyword evidence="6" id="KW-0472">Membrane</keyword>
<dbReference type="PANTHER" id="PTHR47460">
    <property type="entry name" value="SERINE/THREONINE-PROTEIN KINASE-LIKE PROTEIN ACR4"/>
    <property type="match status" value="1"/>
</dbReference>
<evidence type="ECO:0000256" key="3">
    <source>
        <dbReference type="ARBA" id="ARBA00022692"/>
    </source>
</evidence>
<keyword evidence="3" id="KW-0812">Transmembrane</keyword>
<evidence type="ECO:0000256" key="4">
    <source>
        <dbReference type="ARBA" id="ARBA00022729"/>
    </source>
</evidence>
<feature type="region of interest" description="Disordered" evidence="13">
    <location>
        <begin position="27"/>
        <end position="51"/>
    </location>
</feature>
<feature type="repeat" description="RCC1" evidence="12">
    <location>
        <begin position="83"/>
        <end position="119"/>
    </location>
</feature>
<keyword evidence="5" id="KW-1133">Transmembrane helix</keyword>
<protein>
    <recommendedName>
        <fullName evidence="2">non-specific serine/threonine protein kinase</fullName>
        <ecNumber evidence="2">2.7.11.1</ecNumber>
    </recommendedName>
</protein>
<dbReference type="GO" id="GO:0016020">
    <property type="term" value="C:membrane"/>
    <property type="evidence" value="ECO:0007669"/>
    <property type="project" value="UniProtKB-SubCell"/>
</dbReference>
<evidence type="ECO:0000256" key="10">
    <source>
        <dbReference type="ARBA" id="ARBA00047899"/>
    </source>
</evidence>
<dbReference type="InterPro" id="IPR000408">
    <property type="entry name" value="Reg_chr_condens"/>
</dbReference>
<dbReference type="Proteomes" id="UP000481153">
    <property type="component" value="Unassembled WGS sequence"/>
</dbReference>
<dbReference type="GO" id="GO:0004674">
    <property type="term" value="F:protein serine/threonine kinase activity"/>
    <property type="evidence" value="ECO:0007669"/>
    <property type="project" value="UniProtKB-KW"/>
</dbReference>
<evidence type="ECO:0000256" key="14">
    <source>
        <dbReference type="SAM" id="SignalP"/>
    </source>
</evidence>
<keyword evidence="7" id="KW-1015">Disulfide bond</keyword>
<dbReference type="EC" id="2.7.11.1" evidence="2"/>
<dbReference type="PROSITE" id="PS50012">
    <property type="entry name" value="RCC1_3"/>
    <property type="match status" value="1"/>
</dbReference>
<proteinExistence type="predicted"/>
<feature type="signal peptide" evidence="14">
    <location>
        <begin position="1"/>
        <end position="19"/>
    </location>
</feature>
<evidence type="ECO:0000256" key="5">
    <source>
        <dbReference type="ARBA" id="ARBA00022989"/>
    </source>
</evidence>
<comment type="catalytic activity">
    <reaction evidence="11">
        <text>L-seryl-[protein] + ATP = O-phospho-L-seryl-[protein] + ADP + H(+)</text>
        <dbReference type="Rhea" id="RHEA:17989"/>
        <dbReference type="Rhea" id="RHEA-COMP:9863"/>
        <dbReference type="Rhea" id="RHEA-COMP:11604"/>
        <dbReference type="ChEBI" id="CHEBI:15378"/>
        <dbReference type="ChEBI" id="CHEBI:29999"/>
        <dbReference type="ChEBI" id="CHEBI:30616"/>
        <dbReference type="ChEBI" id="CHEBI:83421"/>
        <dbReference type="ChEBI" id="CHEBI:456216"/>
        <dbReference type="EC" id="2.7.11.1"/>
    </reaction>
</comment>
<dbReference type="AlphaFoldDB" id="A0A6G0XV29"/>
<evidence type="ECO:0000256" key="9">
    <source>
        <dbReference type="ARBA" id="ARBA00023180"/>
    </source>
</evidence>
<evidence type="ECO:0000256" key="2">
    <source>
        <dbReference type="ARBA" id="ARBA00012513"/>
    </source>
</evidence>
<organism evidence="15 16">
    <name type="scientific">Aphanomyces euteiches</name>
    <dbReference type="NCBI Taxonomy" id="100861"/>
    <lineage>
        <taxon>Eukaryota</taxon>
        <taxon>Sar</taxon>
        <taxon>Stramenopiles</taxon>
        <taxon>Oomycota</taxon>
        <taxon>Saprolegniomycetes</taxon>
        <taxon>Saprolegniales</taxon>
        <taxon>Verrucalvaceae</taxon>
        <taxon>Aphanomyces</taxon>
    </lineage>
</organism>
<evidence type="ECO:0000313" key="15">
    <source>
        <dbReference type="EMBL" id="KAF0744342.1"/>
    </source>
</evidence>
<dbReference type="VEuPathDB" id="FungiDB:AeMF1_006657"/>
<comment type="catalytic activity">
    <reaction evidence="10">
        <text>L-threonyl-[protein] + ATP = O-phospho-L-threonyl-[protein] + ADP + H(+)</text>
        <dbReference type="Rhea" id="RHEA:46608"/>
        <dbReference type="Rhea" id="RHEA-COMP:11060"/>
        <dbReference type="Rhea" id="RHEA-COMP:11605"/>
        <dbReference type="ChEBI" id="CHEBI:15378"/>
        <dbReference type="ChEBI" id="CHEBI:30013"/>
        <dbReference type="ChEBI" id="CHEBI:30616"/>
        <dbReference type="ChEBI" id="CHEBI:61977"/>
        <dbReference type="ChEBI" id="CHEBI:456216"/>
        <dbReference type="EC" id="2.7.11.1"/>
    </reaction>
</comment>
<dbReference type="PANTHER" id="PTHR47460:SF1">
    <property type="entry name" value="SERINE_THREONINE-PROTEIN KINASE-LIKE PROTEIN ACR4"/>
    <property type="match status" value="1"/>
</dbReference>
<keyword evidence="8" id="KW-0675">Receptor</keyword>
<evidence type="ECO:0000256" key="6">
    <source>
        <dbReference type="ARBA" id="ARBA00023136"/>
    </source>
</evidence>
<dbReference type="EMBL" id="VJMJ01000009">
    <property type="protein sequence ID" value="KAF0744342.1"/>
    <property type="molecule type" value="Genomic_DNA"/>
</dbReference>